<reference evidence="2 3" key="1">
    <citation type="submission" date="2021-05" db="EMBL/GenBank/DDBJ databases">
        <title>A novel Methanospirillum isolate from a pyrite-forming mixed culture.</title>
        <authorList>
            <person name="Bunk B."/>
            <person name="Sproer C."/>
            <person name="Spring S."/>
            <person name="Pester M."/>
        </authorList>
    </citation>
    <scope>NUCLEOTIDE SEQUENCE [LARGE SCALE GENOMIC DNA]</scope>
    <source>
        <strain evidence="2 3">J.3.6.1-F.2.7.3</strain>
    </source>
</reference>
<dbReference type="AlphaFoldDB" id="A0A8E7B158"/>
<dbReference type="Proteomes" id="UP000680656">
    <property type="component" value="Chromosome"/>
</dbReference>
<dbReference type="EMBL" id="CP075546">
    <property type="protein sequence ID" value="QVV89156.1"/>
    <property type="molecule type" value="Genomic_DNA"/>
</dbReference>
<dbReference type="PROSITE" id="PS51379">
    <property type="entry name" value="4FE4S_FER_2"/>
    <property type="match status" value="1"/>
</dbReference>
<proteinExistence type="predicted"/>
<dbReference type="Gene3D" id="3.40.50.720">
    <property type="entry name" value="NAD(P)-binding Rossmann-like Domain"/>
    <property type="match status" value="1"/>
</dbReference>
<keyword evidence="3" id="KW-1185">Reference proteome</keyword>
<evidence type="ECO:0000313" key="3">
    <source>
        <dbReference type="Proteomes" id="UP000680656"/>
    </source>
</evidence>
<dbReference type="InterPro" id="IPR023210">
    <property type="entry name" value="NADP_OxRdtase_dom"/>
</dbReference>
<dbReference type="CDD" id="cd19096">
    <property type="entry name" value="AKR_Fe-S_oxidoreductase"/>
    <property type="match status" value="1"/>
</dbReference>
<dbReference type="GeneID" id="65095730"/>
<organism evidence="2 3">
    <name type="scientific">Methanospirillum purgamenti</name>
    <dbReference type="NCBI Taxonomy" id="2834276"/>
    <lineage>
        <taxon>Archaea</taxon>
        <taxon>Methanobacteriati</taxon>
        <taxon>Methanobacteriota</taxon>
        <taxon>Stenosarchaea group</taxon>
        <taxon>Methanomicrobia</taxon>
        <taxon>Methanomicrobiales</taxon>
        <taxon>Methanospirillaceae</taxon>
        <taxon>Methanospirillum</taxon>
    </lineage>
</organism>
<accession>A0A8E7B158</accession>
<dbReference type="InterPro" id="IPR053135">
    <property type="entry name" value="AKR2_Oxidoreductase"/>
</dbReference>
<dbReference type="Pfam" id="PF13187">
    <property type="entry name" value="Fer4_9"/>
    <property type="match status" value="1"/>
</dbReference>
<evidence type="ECO:0000313" key="2">
    <source>
        <dbReference type="EMBL" id="QVV89156.1"/>
    </source>
</evidence>
<dbReference type="KEGG" id="mrtj:KHC33_01060"/>
<sequence length="507" mass="57766">MHYREYGKTGKKTSLLGFGGMRFRPEDLTDKAGLNRCAEAVRFASELGINYFDTAPGYCNGKSEEIFGIAFKEMPHPFFVSTKSSIASDKTAGDVLQRIRSSLHVMGVPKIHFFHMWSILDLDQYQKIMAPGGPYEGAVQAKELGLIDHICFSTHCPPDDIIKIIKDGFFNGVTISFNVINYGSMLDVLEAAGAAQMGVATMNSLGGGIIPQNPEYFSDMVQSSDNDVIEAALRFNASFKEISVILSGMTNREEVAQNAQAFSSVVKTYHPYEREVTELSFSSEKLCSGCGYCRECPAGISIPEYMQAYNYRFFPKSDFMGMTFDWFDEEKKIANIIFQRLRVNSGLIPLNYNNPCIECGRCEDVCTQHIPIIERINHIYHYSQKNHYCLESIQHRFEKIFLFPNMTKIGIYPAGPYTESIIGFLIKNFTQLPFQIFIFDKNQSLWGKKFFDITINPPDDIVSMGIEKLVIAHIRYQNEMYNQLKKLKEYGIIIELFHNYDDISWFN</sequence>
<dbReference type="Gene3D" id="3.20.20.100">
    <property type="entry name" value="NADP-dependent oxidoreductase domain"/>
    <property type="match status" value="1"/>
</dbReference>
<feature type="domain" description="4Fe-4S ferredoxin-type" evidence="1">
    <location>
        <begin position="346"/>
        <end position="376"/>
    </location>
</feature>
<dbReference type="SUPFAM" id="SSF51430">
    <property type="entry name" value="NAD(P)-linked oxidoreductase"/>
    <property type="match status" value="1"/>
</dbReference>
<dbReference type="Pfam" id="PF00248">
    <property type="entry name" value="Aldo_ket_red"/>
    <property type="match status" value="1"/>
</dbReference>
<name>A0A8E7B158_9EURY</name>
<dbReference type="RefSeq" id="WP_214419956.1">
    <property type="nucleotide sequence ID" value="NZ_CP075546.1"/>
</dbReference>
<protein>
    <submittedName>
        <fullName evidence="2">Aldo/keto reductase</fullName>
    </submittedName>
</protein>
<dbReference type="SUPFAM" id="SSF46548">
    <property type="entry name" value="alpha-helical ferredoxin"/>
    <property type="match status" value="1"/>
</dbReference>
<gene>
    <name evidence="2" type="ORF">KHC33_01060</name>
</gene>
<dbReference type="PANTHER" id="PTHR43312:SF1">
    <property type="entry name" value="NADP-DEPENDENT OXIDOREDUCTASE DOMAIN-CONTAINING PROTEIN"/>
    <property type="match status" value="1"/>
</dbReference>
<evidence type="ECO:0000259" key="1">
    <source>
        <dbReference type="PROSITE" id="PS51379"/>
    </source>
</evidence>
<dbReference type="InterPro" id="IPR036812">
    <property type="entry name" value="NAD(P)_OxRdtase_dom_sf"/>
</dbReference>
<dbReference type="InterPro" id="IPR017896">
    <property type="entry name" value="4Fe4S_Fe-S-bd"/>
</dbReference>
<dbReference type="PANTHER" id="PTHR43312">
    <property type="entry name" value="D-THREO-ALDOSE 1-DEHYDROGENASE"/>
    <property type="match status" value="1"/>
</dbReference>